<dbReference type="GO" id="GO:0019867">
    <property type="term" value="C:outer membrane"/>
    <property type="evidence" value="ECO:0007669"/>
    <property type="project" value="InterPro"/>
</dbReference>
<dbReference type="GO" id="GO:0016042">
    <property type="term" value="P:lipid catabolic process"/>
    <property type="evidence" value="ECO:0007669"/>
    <property type="project" value="UniProtKB-UniRule"/>
</dbReference>
<dbReference type="CDD" id="cd07205">
    <property type="entry name" value="Pat_PNPLA6_PNPLA7_NTE1_like"/>
    <property type="match status" value="1"/>
</dbReference>
<keyword evidence="2 6" id="KW-0378">Hydrolase</keyword>
<dbReference type="GO" id="GO:0016787">
    <property type="term" value="F:hydrolase activity"/>
    <property type="evidence" value="ECO:0007669"/>
    <property type="project" value="UniProtKB-UniRule"/>
</dbReference>
<feature type="chain" id="PRO_5038780871" evidence="7">
    <location>
        <begin position="27"/>
        <end position="770"/>
    </location>
</feature>
<comment type="caution">
    <text evidence="6">Lacks conserved residue(s) required for the propagation of feature annotation.</text>
</comment>
<proteinExistence type="predicted"/>
<evidence type="ECO:0000313" key="10">
    <source>
        <dbReference type="Proteomes" id="UP000823914"/>
    </source>
</evidence>
<comment type="subcellular location">
    <subcellularLocation>
        <location evidence="1">Membrane</location>
    </subcellularLocation>
</comment>
<evidence type="ECO:0000256" key="4">
    <source>
        <dbReference type="ARBA" id="ARBA00023098"/>
    </source>
</evidence>
<dbReference type="Gene3D" id="2.40.160.50">
    <property type="entry name" value="membrane protein fhac: a member of the omp85/tpsb transporter family"/>
    <property type="match status" value="1"/>
</dbReference>
<sequence>MFSVKKLYLKTVHTVLFFVLAMSAFSQSLDDVAPPKPNHRPSVALVLGGGGARGFAHVPVLEVIDELNIPIDMVIGNSAGSIVGGLYSIGYKPEEMVDILNGFNWAELFADRPTASFEHLLEDRSIFSSPFHLRLGNDFNFDIGGGLSTGQNAYMALKSLTVRIPSYVDFDAFPIPFRAVAVDLISRKLNVIGSGDLAEAIRSSMSVPVLFEPFPIDDKLFVDGMVQSNLPIQEAVNLGYDIIIAVSLDDELVTTPEQFSASPMNTIAQVWLIVTNTSEPEVLDQATVIIHPKLDSYGSLDYSQGEKIYELAASHKDEYRQSLLKIKNMIYPSGTEEDPPQEIPDYENFPYSVPQELVIKNALDADIPLIEALFESAKNQPLTEESVNQLIQPIYETGHYSLVIPRIDTRTANHKLELKLYPLKQESIILIPSVDYQGLLANSSFSELTISLDTQFRNITGTGSILALKLNLINRIAFDLLYLKPLGYKSYFKVSSKWSLDKETTSSGFVSLPINENKISYAGVNIGYGIHPNKQNSFITEAAFTWMDPSKILSDSLEKKRQEFPQSQASMAGTITVQYTFDNLDNYAFPSDGVKFGIKNVTGFPIQAIGGPIAFNTSTIDFTTAFPFAKYSSFIWNTRLSSDVSLQLHTVPDLIPMFGFSLGDRMYFPNIPNMQRYGTHNFVTQLVYQLKPWQNITILGGQIFFNITGTFGIIAMDQKDFTLNSINWNASLGSGLRLNERFSIMLRVGAGSTANGVQPFISFDLGSLRY</sequence>
<reference evidence="9" key="1">
    <citation type="journal article" date="2021" name="PeerJ">
        <title>Extensive microbial diversity within the chicken gut microbiome revealed by metagenomics and culture.</title>
        <authorList>
            <person name="Gilroy R."/>
            <person name="Ravi A."/>
            <person name="Getino M."/>
            <person name="Pursley I."/>
            <person name="Horton D.L."/>
            <person name="Alikhan N.F."/>
            <person name="Baker D."/>
            <person name="Gharbi K."/>
            <person name="Hall N."/>
            <person name="Watson M."/>
            <person name="Adriaenssens E.M."/>
            <person name="Foster-Nyarko E."/>
            <person name="Jarju S."/>
            <person name="Secka A."/>
            <person name="Antonio M."/>
            <person name="Oren A."/>
            <person name="Chaudhuri R.R."/>
            <person name="La Ragione R."/>
            <person name="Hildebrand F."/>
            <person name="Pallen M.J."/>
        </authorList>
    </citation>
    <scope>NUCLEOTIDE SEQUENCE</scope>
    <source>
        <strain evidence="9">Gambia15-2214</strain>
    </source>
</reference>
<dbReference type="PANTHER" id="PTHR14226:SF29">
    <property type="entry name" value="NEUROPATHY TARGET ESTERASE SWS"/>
    <property type="match status" value="1"/>
</dbReference>
<dbReference type="Proteomes" id="UP000823914">
    <property type="component" value="Unassembled WGS sequence"/>
</dbReference>
<evidence type="ECO:0000256" key="6">
    <source>
        <dbReference type="PROSITE-ProRule" id="PRU01161"/>
    </source>
</evidence>
<dbReference type="InterPro" id="IPR016035">
    <property type="entry name" value="Acyl_Trfase/lysoPLipase"/>
</dbReference>
<protein>
    <submittedName>
        <fullName evidence="9">Patatin-like phospholipase family protein</fullName>
    </submittedName>
</protein>
<feature type="active site" description="Nucleophile" evidence="6">
    <location>
        <position position="78"/>
    </location>
</feature>
<dbReference type="PROSITE" id="PS51635">
    <property type="entry name" value="PNPLA"/>
    <property type="match status" value="1"/>
</dbReference>
<feature type="short sequence motif" description="GXSXG" evidence="6">
    <location>
        <begin position="76"/>
        <end position="80"/>
    </location>
</feature>
<feature type="signal peptide" evidence="7">
    <location>
        <begin position="1"/>
        <end position="26"/>
    </location>
</feature>
<keyword evidence="3 6" id="KW-0442">Lipid degradation</keyword>
<evidence type="ECO:0000256" key="5">
    <source>
        <dbReference type="ARBA" id="ARBA00023136"/>
    </source>
</evidence>
<accession>A0A9E2NYE5</accession>
<dbReference type="InterPro" id="IPR000184">
    <property type="entry name" value="Bac_surfAg_D15"/>
</dbReference>
<dbReference type="Gene3D" id="3.40.1090.10">
    <property type="entry name" value="Cytosolic phospholipase A2 catalytic domain"/>
    <property type="match status" value="2"/>
</dbReference>
<keyword evidence="7" id="KW-0732">Signal</keyword>
<evidence type="ECO:0000256" key="3">
    <source>
        <dbReference type="ARBA" id="ARBA00022963"/>
    </source>
</evidence>
<evidence type="ECO:0000256" key="1">
    <source>
        <dbReference type="ARBA" id="ARBA00004370"/>
    </source>
</evidence>
<dbReference type="EMBL" id="JAHLFV010000068">
    <property type="protein sequence ID" value="MBU3849527.1"/>
    <property type="molecule type" value="Genomic_DNA"/>
</dbReference>
<organism evidence="9 10">
    <name type="scientific">Candidatus Treponema excrementipullorum</name>
    <dbReference type="NCBI Taxonomy" id="2838768"/>
    <lineage>
        <taxon>Bacteria</taxon>
        <taxon>Pseudomonadati</taxon>
        <taxon>Spirochaetota</taxon>
        <taxon>Spirochaetia</taxon>
        <taxon>Spirochaetales</taxon>
        <taxon>Treponemataceae</taxon>
        <taxon>Treponema</taxon>
    </lineage>
</organism>
<dbReference type="AlphaFoldDB" id="A0A9E2NYE5"/>
<dbReference type="InterPro" id="IPR050301">
    <property type="entry name" value="NTE"/>
</dbReference>
<keyword evidence="5" id="KW-0472">Membrane</keyword>
<feature type="active site" description="Proton acceptor" evidence="6">
    <location>
        <position position="223"/>
    </location>
</feature>
<dbReference type="Pfam" id="PF01734">
    <property type="entry name" value="Patatin"/>
    <property type="match status" value="1"/>
</dbReference>
<gene>
    <name evidence="9" type="ORF">IAA16_03055</name>
</gene>
<name>A0A9E2NYE5_9SPIR</name>
<comment type="caution">
    <text evidence="9">The sequence shown here is derived from an EMBL/GenBank/DDBJ whole genome shotgun (WGS) entry which is preliminary data.</text>
</comment>
<evidence type="ECO:0000313" key="9">
    <source>
        <dbReference type="EMBL" id="MBU3849527.1"/>
    </source>
</evidence>
<dbReference type="Pfam" id="PF01103">
    <property type="entry name" value="Omp85"/>
    <property type="match status" value="1"/>
</dbReference>
<evidence type="ECO:0000259" key="8">
    <source>
        <dbReference type="PROSITE" id="PS51635"/>
    </source>
</evidence>
<dbReference type="PANTHER" id="PTHR14226">
    <property type="entry name" value="NEUROPATHY TARGET ESTERASE/SWISS CHEESE D.MELANOGASTER"/>
    <property type="match status" value="1"/>
</dbReference>
<feature type="short sequence motif" description="GXGXXG" evidence="6">
    <location>
        <begin position="49"/>
        <end position="54"/>
    </location>
</feature>
<evidence type="ECO:0000256" key="7">
    <source>
        <dbReference type="SAM" id="SignalP"/>
    </source>
</evidence>
<dbReference type="InterPro" id="IPR002641">
    <property type="entry name" value="PNPLA_dom"/>
</dbReference>
<keyword evidence="4 6" id="KW-0443">Lipid metabolism</keyword>
<reference evidence="9" key="2">
    <citation type="submission" date="2021-04" db="EMBL/GenBank/DDBJ databases">
        <authorList>
            <person name="Gilroy R."/>
        </authorList>
    </citation>
    <scope>NUCLEOTIDE SEQUENCE</scope>
    <source>
        <strain evidence="9">Gambia15-2214</strain>
    </source>
</reference>
<evidence type="ECO:0000256" key="2">
    <source>
        <dbReference type="ARBA" id="ARBA00022801"/>
    </source>
</evidence>
<feature type="domain" description="PNPLA" evidence="8">
    <location>
        <begin position="45"/>
        <end position="236"/>
    </location>
</feature>
<dbReference type="SUPFAM" id="SSF52151">
    <property type="entry name" value="FabD/lysophospholipase-like"/>
    <property type="match status" value="1"/>
</dbReference>